<organism evidence="10">
    <name type="scientific">Schistocephalus solidus</name>
    <name type="common">Tapeworm</name>
    <dbReference type="NCBI Taxonomy" id="70667"/>
    <lineage>
        <taxon>Eukaryota</taxon>
        <taxon>Metazoa</taxon>
        <taxon>Spiralia</taxon>
        <taxon>Lophotrochozoa</taxon>
        <taxon>Platyhelminthes</taxon>
        <taxon>Cestoda</taxon>
        <taxon>Eucestoda</taxon>
        <taxon>Diphyllobothriidea</taxon>
        <taxon>Diphyllobothriidae</taxon>
        <taxon>Schistocephalus</taxon>
    </lineage>
</organism>
<evidence type="ECO:0000256" key="1">
    <source>
        <dbReference type="ARBA" id="ARBA00022801"/>
    </source>
</evidence>
<evidence type="ECO:0000256" key="2">
    <source>
        <dbReference type="ARBA" id="ARBA00023295"/>
    </source>
</evidence>
<name>A0A0V0J126_SCHSO</name>
<evidence type="ECO:0000256" key="5">
    <source>
        <dbReference type="ARBA" id="ARBA00052136"/>
    </source>
</evidence>
<dbReference type="Gene3D" id="3.40.630.30">
    <property type="match status" value="1"/>
</dbReference>
<dbReference type="GO" id="GO:0016231">
    <property type="term" value="F:beta-N-acetylglucosaminidase activity"/>
    <property type="evidence" value="ECO:0007669"/>
    <property type="project" value="TreeGrafter"/>
</dbReference>
<proteinExistence type="predicted"/>
<evidence type="ECO:0000256" key="6">
    <source>
        <dbReference type="ARBA" id="ARBA00066938"/>
    </source>
</evidence>
<keyword evidence="1" id="KW-0378">Hydrolase</keyword>
<dbReference type="AlphaFoldDB" id="A0A0V0J126"/>
<accession>A0A0V0J126</accession>
<reference evidence="10" key="1">
    <citation type="submission" date="2016-01" db="EMBL/GenBank/DDBJ databases">
        <title>Reference transcriptome for the parasite Schistocephalus solidus: insights into the molecular evolution of parasitism.</title>
        <authorList>
            <person name="Hebert F.O."/>
            <person name="Grambauer S."/>
            <person name="Barber I."/>
            <person name="Landry C.R."/>
            <person name="Aubin-Horth N."/>
        </authorList>
    </citation>
    <scope>NUCLEOTIDE SEQUENCE</scope>
</reference>
<evidence type="ECO:0000256" key="7">
    <source>
        <dbReference type="ARBA" id="ARBA00076634"/>
    </source>
</evidence>
<feature type="region of interest" description="Disordered" evidence="8">
    <location>
        <begin position="442"/>
        <end position="478"/>
    </location>
</feature>
<keyword evidence="2" id="KW-0326">Glycosidase</keyword>
<dbReference type="EC" id="3.2.1.169" evidence="6"/>
<dbReference type="GO" id="GO:0102571">
    <property type="term" value="F:[protein]-3-O-(N-acetyl-D-glucosaminyl)-L-serine/L-threonine O-N-acetyl-alpha-D-glucosaminase activity"/>
    <property type="evidence" value="ECO:0007669"/>
    <property type="project" value="UniProtKB-EC"/>
</dbReference>
<evidence type="ECO:0000256" key="8">
    <source>
        <dbReference type="SAM" id="MobiDB-lite"/>
    </source>
</evidence>
<dbReference type="PROSITE" id="PS52009">
    <property type="entry name" value="GH84"/>
    <property type="match status" value="1"/>
</dbReference>
<feature type="non-terminal residue" evidence="10">
    <location>
        <position position="1"/>
    </location>
</feature>
<evidence type="ECO:0000313" key="10">
    <source>
        <dbReference type="EMBL" id="JAP59436.1"/>
    </source>
</evidence>
<protein>
    <recommendedName>
        <fullName evidence="6">protein O-GlcNAcase</fullName>
        <ecNumber evidence="6">3.2.1.169</ecNumber>
    </recommendedName>
    <alternativeName>
        <fullName evidence="3">Beta-N-acetylhexosaminidase</fullName>
    </alternativeName>
    <alternativeName>
        <fullName evidence="7">Beta-hexosaminidase</fullName>
    </alternativeName>
</protein>
<comment type="catalytic activity">
    <reaction evidence="5">
        <text>3-O-(N-acetyl-beta-D-glucosaminyl)-L-threonyl-[protein] + H2O = L-threonyl-[protein] + N-acetyl-D-glucosamine</text>
        <dbReference type="Rhea" id="RHEA:48892"/>
        <dbReference type="Rhea" id="RHEA-COMP:11060"/>
        <dbReference type="Rhea" id="RHEA-COMP:12252"/>
        <dbReference type="ChEBI" id="CHEBI:15377"/>
        <dbReference type="ChEBI" id="CHEBI:30013"/>
        <dbReference type="ChEBI" id="CHEBI:90840"/>
        <dbReference type="ChEBI" id="CHEBI:506227"/>
        <dbReference type="EC" id="3.2.1.169"/>
    </reaction>
</comment>
<dbReference type="EMBL" id="GEEE01003789">
    <property type="protein sequence ID" value="JAP59436.1"/>
    <property type="molecule type" value="Transcribed_RNA"/>
</dbReference>
<feature type="compositionally biased region" description="Basic and acidic residues" evidence="8">
    <location>
        <begin position="933"/>
        <end position="948"/>
    </location>
</feature>
<dbReference type="SUPFAM" id="SSF51445">
    <property type="entry name" value="(Trans)glycosidases"/>
    <property type="match status" value="1"/>
</dbReference>
<feature type="domain" description="GH84" evidence="9">
    <location>
        <begin position="81"/>
        <end position="359"/>
    </location>
</feature>
<sequence length="1152" mass="127960">FKYSEFGGLPNNSRSLPVTWLDIVTVFISPYATYQCLHIPFTFTPLFSLRLVFPVEAIYLATRMSASFFSGDRRRPETSEFLCGVVEGFYGRPWTYPQRRELFRRMQSMGMNSYLYAPKDDMKHRHSWRELYTEKEEESMRSLIAAAEEHNILFIFALSPGSDVVYSQEDDVNFLKSKLQQAARLGCRAYALLFDDIDTRLCPADQEIFGSPGRAQVALTNEIYQALGCPETFLFCPTEYCASRAVPNVAKSTYLATLGTDLAQGINILWTGPIVVSKTIPTLGIRDLARLLKRSIVLWDNLHANDYDQRRVFLGPYCGRPLALRRRKLIQGVLTNPNCEFEANFVALHTLAQWARFADPSSADSVPVSADLADIGDDLEKEKNESSTDLQPNKKSELGNADGSDGNRSPSKVPIYKPRQALLNALRDWLALMHQDQGVASASKTPCDLSSSPMDTDSAEPSENAMQVEPSTTTVDNESEFSSEVTTNADPSSCVELTLADLELLADLFYLPFNHGPSGLKIMELGHWLREHAFSAPHQSYSHPESEEWCKKYAELMKMVARVNQLREKVQRLPHPGVVYDLTPYLTEINAVLAMVLDYFRWLESGVMSYRTFGHLRRLLTWFSPGYSEMAMSGEHEPWMFRGGLITEIQRILPLESAQDLFPAPSRVGPLLTTTPVAVLPPPQPGAAAAAACAVPIPPSADLPGSKRLLEQPPDQRPAYFQPRRPYLVRPYRPDDKPKLYSLWRRLLLRRMGLSADALPEEYKDLPGDRYLLSYLEHSPQHCLVVEGPPLYFMPPLENQTSTLSQPQPETSEWGIVGFALAAPDVAAWARDREELCRTYLRERYPRLNPVRSTLGESSGILQLQRKPSISGILSLSTEDLIALCTEWFHNERVPKTTSAIAEAAINDDLPEPLGAGINDQAMAVEVESIRSFSDELPKPEEQLKEDDSQPLAASDASVSESNPVMDPGLEPVDAIGEQKGAPIDQPSMGSPVLPPAQPSSINDSSTPVPSATAGSAELIPPNPLTEACVSGRPVVSGQMEAIHSALIAHPATIFVELDDCDFGNQPGVPTPLMMMNHHMGLAFDPPELVLDEVARRLFVCLLAGLKTWACNGVHVELDSINEPRADLYRRFGFYPVAAASTDFTSVLARLI</sequence>
<evidence type="ECO:0000256" key="4">
    <source>
        <dbReference type="ARBA" id="ARBA00050933"/>
    </source>
</evidence>
<feature type="compositionally biased region" description="Polar residues" evidence="8">
    <location>
        <begin position="999"/>
        <end position="1014"/>
    </location>
</feature>
<evidence type="ECO:0000259" key="9">
    <source>
        <dbReference type="PROSITE" id="PS52009"/>
    </source>
</evidence>
<dbReference type="FunFam" id="3.20.20.80:FF:000009">
    <property type="entry name" value="O-GlcNAcase BT_4395"/>
    <property type="match status" value="1"/>
</dbReference>
<dbReference type="InterPro" id="IPR051822">
    <property type="entry name" value="Glycosyl_Hydrolase_84"/>
</dbReference>
<dbReference type="Gene3D" id="3.20.20.80">
    <property type="entry name" value="Glycosidases"/>
    <property type="match status" value="1"/>
</dbReference>
<comment type="catalytic activity">
    <reaction evidence="4">
        <text>3-O-(N-acetyl-beta-D-glucosaminyl)-L-seryl-[protein] + H2O = N-acetyl-D-glucosamine + L-seryl-[protein]</text>
        <dbReference type="Rhea" id="RHEA:48876"/>
        <dbReference type="Rhea" id="RHEA-COMP:9863"/>
        <dbReference type="Rhea" id="RHEA-COMP:12251"/>
        <dbReference type="ChEBI" id="CHEBI:15377"/>
        <dbReference type="ChEBI" id="CHEBI:29999"/>
        <dbReference type="ChEBI" id="CHEBI:90838"/>
        <dbReference type="ChEBI" id="CHEBI:506227"/>
        <dbReference type="EC" id="3.2.1.169"/>
    </reaction>
</comment>
<dbReference type="Gene3D" id="1.20.58.240">
    <property type="entry name" value="STAT, domain 1"/>
    <property type="match status" value="1"/>
</dbReference>
<feature type="region of interest" description="Disordered" evidence="8">
    <location>
        <begin position="381"/>
        <end position="415"/>
    </location>
</feature>
<dbReference type="PANTHER" id="PTHR13170:SF16">
    <property type="entry name" value="PROTEIN O-GLCNACASE"/>
    <property type="match status" value="1"/>
</dbReference>
<dbReference type="Pfam" id="PF07555">
    <property type="entry name" value="NAGidase"/>
    <property type="match status" value="1"/>
</dbReference>
<dbReference type="InterPro" id="IPR011496">
    <property type="entry name" value="O-GlcNAcase_cat"/>
</dbReference>
<feature type="region of interest" description="Disordered" evidence="8">
    <location>
        <begin position="930"/>
        <end position="1020"/>
    </location>
</feature>
<gene>
    <name evidence="10" type="ORF">TR99023</name>
</gene>
<feature type="compositionally biased region" description="Basic and acidic residues" evidence="8">
    <location>
        <begin position="381"/>
        <end position="397"/>
    </location>
</feature>
<dbReference type="GO" id="GO:0009100">
    <property type="term" value="P:glycoprotein metabolic process"/>
    <property type="evidence" value="ECO:0007669"/>
    <property type="project" value="TreeGrafter"/>
</dbReference>
<evidence type="ECO:0000256" key="3">
    <source>
        <dbReference type="ARBA" id="ARBA00030512"/>
    </source>
</evidence>
<dbReference type="PANTHER" id="PTHR13170">
    <property type="entry name" value="O-GLCNACASE"/>
    <property type="match status" value="1"/>
</dbReference>
<dbReference type="InterPro" id="IPR017853">
    <property type="entry name" value="GH"/>
</dbReference>